<keyword evidence="2" id="KW-1185">Reference proteome</keyword>
<dbReference type="AlphaFoldDB" id="A0A4Q2UJ80"/>
<reference evidence="1 2" key="1">
    <citation type="submission" date="2019-01" db="EMBL/GenBank/DDBJ databases">
        <title>Spirosoma flava sp. nov., a propanil-degrading bacterium isolated from herbicide-contaminated soil.</title>
        <authorList>
            <person name="Zhang L."/>
            <person name="Jiang J.-D."/>
        </authorList>
    </citation>
    <scope>NUCLEOTIDE SEQUENCE [LARGE SCALE GENOMIC DNA]</scope>
    <source>
        <strain evidence="1 2">TY50</strain>
    </source>
</reference>
<dbReference type="EMBL" id="SBLB01000004">
    <property type="protein sequence ID" value="RYC69196.1"/>
    <property type="molecule type" value="Genomic_DNA"/>
</dbReference>
<dbReference type="PANTHER" id="PTHR37029:SF1">
    <property type="entry name" value="SSR1768 PROTEIN"/>
    <property type="match status" value="1"/>
</dbReference>
<dbReference type="InterPro" id="IPR019270">
    <property type="entry name" value="DUF2283"/>
</dbReference>
<gene>
    <name evidence="1" type="ORF">EQG79_17530</name>
</gene>
<proteinExistence type="predicted"/>
<dbReference type="Proteomes" id="UP000290407">
    <property type="component" value="Unassembled WGS sequence"/>
</dbReference>
<dbReference type="PANTHER" id="PTHR37029">
    <property type="entry name" value="SSR1768 PROTEIN"/>
    <property type="match status" value="1"/>
</dbReference>
<name>A0A4Q2UJ80_9BACT</name>
<evidence type="ECO:0000313" key="2">
    <source>
        <dbReference type="Proteomes" id="UP000290407"/>
    </source>
</evidence>
<evidence type="ECO:0000313" key="1">
    <source>
        <dbReference type="EMBL" id="RYC69196.1"/>
    </source>
</evidence>
<comment type="caution">
    <text evidence="1">The sequence shown here is derived from an EMBL/GenBank/DDBJ whole genome shotgun (WGS) entry which is preliminary data.</text>
</comment>
<organism evidence="1 2">
    <name type="scientific">Spirosoma sordidisoli</name>
    <dbReference type="NCBI Taxonomy" id="2502893"/>
    <lineage>
        <taxon>Bacteria</taxon>
        <taxon>Pseudomonadati</taxon>
        <taxon>Bacteroidota</taxon>
        <taxon>Cytophagia</taxon>
        <taxon>Cytophagales</taxon>
        <taxon>Cytophagaceae</taxon>
        <taxon>Spirosoma</taxon>
    </lineage>
</organism>
<protein>
    <submittedName>
        <fullName evidence="1">DUF2283 domain-containing protein</fullName>
    </submittedName>
</protein>
<dbReference type="RefSeq" id="WP_077924379.1">
    <property type="nucleotide sequence ID" value="NZ_SBLB01000004.1"/>
</dbReference>
<sequence>MKVKYDREVDILYIQLTDAQIEESDADRPGMIIDYDASGMMVGIEILNASKRMDRPTMVELEVA</sequence>
<dbReference type="Pfam" id="PF10049">
    <property type="entry name" value="DUF2283"/>
    <property type="match status" value="1"/>
</dbReference>
<accession>A0A4Q2UJ80</accession>